<protein>
    <recommendedName>
        <fullName evidence="4">Integral membrane protein</fullName>
    </recommendedName>
</protein>
<evidence type="ECO:0000313" key="2">
    <source>
        <dbReference type="EMBL" id="AQP47748.1"/>
    </source>
</evidence>
<dbReference type="RefSeq" id="WP_077686083.1">
    <property type="nucleotide sequence ID" value="NZ_CP019606.1"/>
</dbReference>
<organism evidence="2 3">
    <name type="scientific">Tessaracoccus aquimaris</name>
    <dbReference type="NCBI Taxonomy" id="1332264"/>
    <lineage>
        <taxon>Bacteria</taxon>
        <taxon>Bacillati</taxon>
        <taxon>Actinomycetota</taxon>
        <taxon>Actinomycetes</taxon>
        <taxon>Propionibacteriales</taxon>
        <taxon>Propionibacteriaceae</taxon>
        <taxon>Tessaracoccus</taxon>
    </lineage>
</organism>
<keyword evidence="1" id="KW-1133">Transmembrane helix</keyword>
<proteinExistence type="predicted"/>
<keyword evidence="1" id="KW-0472">Membrane</keyword>
<keyword evidence="1" id="KW-0812">Transmembrane</keyword>
<dbReference type="AlphaFoldDB" id="A0A1Q2CNQ7"/>
<sequence length="113" mass="11998">MEIVTNILVLLHLIGFAAMFGGAFTQLKGPKRVINPAILHGTLTQVVTGLALVGIHEATDGNLNHIKIGVKSVVLIVILVLVLINRKKDNVPAGMFFGILGLTLLNAAIAVLW</sequence>
<feature type="transmembrane region" description="Helical" evidence="1">
    <location>
        <begin position="6"/>
        <end position="25"/>
    </location>
</feature>
<feature type="transmembrane region" description="Helical" evidence="1">
    <location>
        <begin position="68"/>
        <end position="84"/>
    </location>
</feature>
<dbReference type="EMBL" id="CP019606">
    <property type="protein sequence ID" value="AQP47748.1"/>
    <property type="molecule type" value="Genomic_DNA"/>
</dbReference>
<keyword evidence="3" id="KW-1185">Reference proteome</keyword>
<accession>A0A1Q2CNQ7</accession>
<gene>
    <name evidence="2" type="ORF">BW730_09850</name>
</gene>
<evidence type="ECO:0008006" key="4">
    <source>
        <dbReference type="Google" id="ProtNLM"/>
    </source>
</evidence>
<evidence type="ECO:0000256" key="1">
    <source>
        <dbReference type="SAM" id="Phobius"/>
    </source>
</evidence>
<name>A0A1Q2CNQ7_9ACTN</name>
<reference evidence="3" key="1">
    <citation type="submission" date="2017-02" db="EMBL/GenBank/DDBJ databases">
        <title>Tessaracoccus aquaemaris sp. nov., isolated from the intestine of a Korean rockfish, Sebastes schlegelii, in a marine aquaculture pond.</title>
        <authorList>
            <person name="Tak E.J."/>
            <person name="Bae J.-W."/>
        </authorList>
    </citation>
    <scope>NUCLEOTIDE SEQUENCE [LARGE SCALE GENOMIC DNA]</scope>
    <source>
        <strain evidence="3">NSG39</strain>
    </source>
</reference>
<feature type="transmembrane region" description="Helical" evidence="1">
    <location>
        <begin position="37"/>
        <end position="56"/>
    </location>
</feature>
<dbReference type="OrthoDB" id="3730860at2"/>
<dbReference type="KEGG" id="tes:BW730_09850"/>
<evidence type="ECO:0000313" key="3">
    <source>
        <dbReference type="Proteomes" id="UP000188145"/>
    </source>
</evidence>
<feature type="transmembrane region" description="Helical" evidence="1">
    <location>
        <begin position="91"/>
        <end position="112"/>
    </location>
</feature>
<dbReference type="STRING" id="1332264.BW730_09850"/>
<dbReference type="Proteomes" id="UP000188145">
    <property type="component" value="Chromosome"/>
</dbReference>